<feature type="active site" description="Proton acceptor" evidence="4">
    <location>
        <position position="245"/>
    </location>
</feature>
<dbReference type="PANTHER" id="PTHR43712">
    <property type="entry name" value="PUTATIVE (AFU_ORTHOLOGUE AFUA_4G14580)-RELATED"/>
    <property type="match status" value="1"/>
</dbReference>
<dbReference type="InterPro" id="IPR036390">
    <property type="entry name" value="WH_DNA-bd_sf"/>
</dbReference>
<dbReference type="PIRSF" id="PIRSF005739">
    <property type="entry name" value="O-mtase"/>
    <property type="match status" value="1"/>
</dbReference>
<evidence type="ECO:0000256" key="1">
    <source>
        <dbReference type="ARBA" id="ARBA00022603"/>
    </source>
</evidence>
<evidence type="ECO:0000259" key="6">
    <source>
        <dbReference type="Pfam" id="PF08100"/>
    </source>
</evidence>
<accession>A0A6J4VK84</accession>
<evidence type="ECO:0000313" key="7">
    <source>
        <dbReference type="EMBL" id="CAA9578291.1"/>
    </source>
</evidence>
<organism evidence="7">
    <name type="scientific">uncultured Synechococcales cyanobacterium</name>
    <dbReference type="NCBI Taxonomy" id="1936017"/>
    <lineage>
        <taxon>Bacteria</taxon>
        <taxon>Bacillati</taxon>
        <taxon>Cyanobacteriota</taxon>
        <taxon>Cyanophyceae</taxon>
        <taxon>Synechococcales</taxon>
        <taxon>environmental samples</taxon>
    </lineage>
</organism>
<keyword evidence="1 7" id="KW-0489">Methyltransferase</keyword>
<feature type="domain" description="O-methyltransferase C-terminal" evidence="5">
    <location>
        <begin position="137"/>
        <end position="318"/>
    </location>
</feature>
<dbReference type="Gene3D" id="1.10.10.10">
    <property type="entry name" value="Winged helix-like DNA-binding domain superfamily/Winged helix DNA-binding domain"/>
    <property type="match status" value="1"/>
</dbReference>
<dbReference type="Pfam" id="PF00891">
    <property type="entry name" value="Methyltransf_2"/>
    <property type="match status" value="1"/>
</dbReference>
<dbReference type="InterPro" id="IPR001077">
    <property type="entry name" value="COMT_C"/>
</dbReference>
<dbReference type="GO" id="GO:0032259">
    <property type="term" value="P:methylation"/>
    <property type="evidence" value="ECO:0007669"/>
    <property type="project" value="UniProtKB-KW"/>
</dbReference>
<name>A0A6J4VK84_9CYAN</name>
<dbReference type="AlphaFoldDB" id="A0A6J4VK84"/>
<dbReference type="PROSITE" id="PS51683">
    <property type="entry name" value="SAM_OMT_II"/>
    <property type="match status" value="1"/>
</dbReference>
<dbReference type="InterPro" id="IPR036388">
    <property type="entry name" value="WH-like_DNA-bd_sf"/>
</dbReference>
<dbReference type="Gene3D" id="3.40.50.150">
    <property type="entry name" value="Vaccinia Virus protein VP39"/>
    <property type="match status" value="1"/>
</dbReference>
<protein>
    <submittedName>
        <fullName evidence="7">SAM-dependent methyltransferase</fullName>
    </submittedName>
</protein>
<dbReference type="EMBL" id="CADCWO010000140">
    <property type="protein sequence ID" value="CAA9578291.1"/>
    <property type="molecule type" value="Genomic_DNA"/>
</dbReference>
<gene>
    <name evidence="7" type="ORF">AVDCRST_MAG81-2540</name>
</gene>
<dbReference type="SUPFAM" id="SSF53335">
    <property type="entry name" value="S-adenosyl-L-methionine-dependent methyltransferases"/>
    <property type="match status" value="1"/>
</dbReference>
<feature type="domain" description="O-methyltransferase dimerisation" evidence="6">
    <location>
        <begin position="16"/>
        <end position="89"/>
    </location>
</feature>
<keyword evidence="2 7" id="KW-0808">Transferase</keyword>
<dbReference type="GO" id="GO:0046983">
    <property type="term" value="F:protein dimerization activity"/>
    <property type="evidence" value="ECO:0007669"/>
    <property type="project" value="InterPro"/>
</dbReference>
<dbReference type="InterPro" id="IPR016461">
    <property type="entry name" value="COMT-like"/>
</dbReference>
<sequence length="337" mass="36622">MSTQVSAPSPSLFYNTVNAYQRTAAIKAAVQLDLFSNIGEGISAQALAEKCETSERGIRILSDYLVVIGFLTKESECYRLTPDSAAFLDRHSPSYAGRAIEFLLSPQVTEGFNDLAAAVRKGGTVMPEAGTLAPEHPVWVKFARAMIPTVALPAQSIAQLVDIDTGKRVKVLDIAASHGLFGIAFAQHYPNADIFAIDWPNVLEVAKENAQAAGVGDRFSTIAGSAFEVDYGSDYDLVLLPNFLHHFDINTCEQLLRKVHTALAETGRAITFEFIPNEDRVTPLEAAAFSLVMLGTTPSGDAYTFREFERMFSNAGFSGSKLYPLPPTFQQVVISDK</sequence>
<evidence type="ECO:0000256" key="4">
    <source>
        <dbReference type="PIRSR" id="PIRSR005739-1"/>
    </source>
</evidence>
<evidence type="ECO:0000256" key="2">
    <source>
        <dbReference type="ARBA" id="ARBA00022679"/>
    </source>
</evidence>
<evidence type="ECO:0000256" key="3">
    <source>
        <dbReference type="ARBA" id="ARBA00022691"/>
    </source>
</evidence>
<reference evidence="7" key="1">
    <citation type="submission" date="2020-02" db="EMBL/GenBank/DDBJ databases">
        <authorList>
            <person name="Meier V. D."/>
        </authorList>
    </citation>
    <scope>NUCLEOTIDE SEQUENCE</scope>
    <source>
        <strain evidence="7">AVDCRST_MAG81</strain>
    </source>
</reference>
<proteinExistence type="predicted"/>
<dbReference type="CDD" id="cd02440">
    <property type="entry name" value="AdoMet_MTases"/>
    <property type="match status" value="1"/>
</dbReference>
<dbReference type="InterPro" id="IPR029063">
    <property type="entry name" value="SAM-dependent_MTases_sf"/>
</dbReference>
<dbReference type="Gene3D" id="1.20.5.840">
    <property type="entry name" value="hypothetical RNA methyltransferase"/>
    <property type="match status" value="1"/>
</dbReference>
<dbReference type="Pfam" id="PF08100">
    <property type="entry name" value="Dimerisation"/>
    <property type="match status" value="1"/>
</dbReference>
<dbReference type="GO" id="GO:0008171">
    <property type="term" value="F:O-methyltransferase activity"/>
    <property type="evidence" value="ECO:0007669"/>
    <property type="project" value="InterPro"/>
</dbReference>
<evidence type="ECO:0000259" key="5">
    <source>
        <dbReference type="Pfam" id="PF00891"/>
    </source>
</evidence>
<keyword evidence="3" id="KW-0949">S-adenosyl-L-methionine</keyword>
<dbReference type="InterPro" id="IPR012967">
    <property type="entry name" value="COMT_dimerisation"/>
</dbReference>
<dbReference type="PANTHER" id="PTHR43712:SF2">
    <property type="entry name" value="O-METHYLTRANSFERASE CICE"/>
    <property type="match status" value="1"/>
</dbReference>
<dbReference type="SUPFAM" id="SSF46785">
    <property type="entry name" value="Winged helix' DNA-binding domain"/>
    <property type="match status" value="1"/>
</dbReference>